<keyword evidence="3" id="KW-1185">Reference proteome</keyword>
<dbReference type="EMBL" id="LHQQ01000016">
    <property type="protein sequence ID" value="KOS47427.1"/>
    <property type="molecule type" value="Genomic_DNA"/>
</dbReference>
<evidence type="ECO:0000313" key="3">
    <source>
        <dbReference type="Proteomes" id="UP000037696"/>
    </source>
</evidence>
<accession>A0A0M8PBD7</accession>
<reference evidence="2 3" key="1">
    <citation type="submission" date="2015-08" db="EMBL/GenBank/DDBJ databases">
        <title>Genome sequencing of Penicillium nordicum.</title>
        <authorList>
            <person name="Nguyen H.D."/>
            <person name="Seifert K.A."/>
        </authorList>
    </citation>
    <scope>NUCLEOTIDE SEQUENCE [LARGE SCALE GENOMIC DNA]</scope>
    <source>
        <strain evidence="2 3">DAOMC 185683</strain>
    </source>
</reference>
<sequence length="74" mass="8435">MRVTSMYEDNPARYPSLMKINEKSSLSLSERAKVHNLVEMELRKHGLAVSHEEGKKRRKGEKAIIHGGSSYHIS</sequence>
<evidence type="ECO:0000313" key="2">
    <source>
        <dbReference type="EMBL" id="KOS47427.1"/>
    </source>
</evidence>
<dbReference type="Proteomes" id="UP000037696">
    <property type="component" value="Unassembled WGS sequence"/>
</dbReference>
<gene>
    <name evidence="2" type="ORF">ACN38_g1632</name>
</gene>
<proteinExistence type="predicted"/>
<protein>
    <submittedName>
        <fullName evidence="2">Uncharacterized protein</fullName>
    </submittedName>
</protein>
<evidence type="ECO:0000256" key="1">
    <source>
        <dbReference type="SAM" id="MobiDB-lite"/>
    </source>
</evidence>
<name>A0A0M8PBD7_9EURO</name>
<dbReference type="AlphaFoldDB" id="A0A0M8PBD7"/>
<comment type="caution">
    <text evidence="2">The sequence shown here is derived from an EMBL/GenBank/DDBJ whole genome shotgun (WGS) entry which is preliminary data.</text>
</comment>
<organism evidence="2 3">
    <name type="scientific">Penicillium nordicum</name>
    <dbReference type="NCBI Taxonomy" id="229535"/>
    <lineage>
        <taxon>Eukaryota</taxon>
        <taxon>Fungi</taxon>
        <taxon>Dikarya</taxon>
        <taxon>Ascomycota</taxon>
        <taxon>Pezizomycotina</taxon>
        <taxon>Eurotiomycetes</taxon>
        <taxon>Eurotiomycetidae</taxon>
        <taxon>Eurotiales</taxon>
        <taxon>Aspergillaceae</taxon>
        <taxon>Penicillium</taxon>
    </lineage>
</organism>
<feature type="region of interest" description="Disordered" evidence="1">
    <location>
        <begin position="49"/>
        <end position="74"/>
    </location>
</feature>